<organism evidence="3 4">
    <name type="scientific">Portunus trituberculatus</name>
    <name type="common">Swimming crab</name>
    <name type="synonym">Neptunus trituberculatus</name>
    <dbReference type="NCBI Taxonomy" id="210409"/>
    <lineage>
        <taxon>Eukaryota</taxon>
        <taxon>Metazoa</taxon>
        <taxon>Ecdysozoa</taxon>
        <taxon>Arthropoda</taxon>
        <taxon>Crustacea</taxon>
        <taxon>Multicrustacea</taxon>
        <taxon>Malacostraca</taxon>
        <taxon>Eumalacostraca</taxon>
        <taxon>Eucarida</taxon>
        <taxon>Decapoda</taxon>
        <taxon>Pleocyemata</taxon>
        <taxon>Brachyura</taxon>
        <taxon>Eubrachyura</taxon>
        <taxon>Portunoidea</taxon>
        <taxon>Portunidae</taxon>
        <taxon>Portuninae</taxon>
        <taxon>Portunus</taxon>
    </lineage>
</organism>
<comment type="caution">
    <text evidence="3">The sequence shown here is derived from an EMBL/GenBank/DDBJ whole genome shotgun (WGS) entry which is preliminary data.</text>
</comment>
<sequence>MLLVLMAVVLVLVTLPPLHCVTPPDADTRLQRTNKPPPPLTPQSPVTGSSRTKGLISIISAWRGSRSSGNRISSQFLCICILVSPGRD</sequence>
<feature type="signal peptide" evidence="2">
    <location>
        <begin position="1"/>
        <end position="20"/>
    </location>
</feature>
<feature type="region of interest" description="Disordered" evidence="1">
    <location>
        <begin position="22"/>
        <end position="52"/>
    </location>
</feature>
<feature type="chain" id="PRO_5022881873" description="Secreted peptide" evidence="2">
    <location>
        <begin position="21"/>
        <end position="88"/>
    </location>
</feature>
<reference evidence="3 4" key="1">
    <citation type="submission" date="2019-05" db="EMBL/GenBank/DDBJ databases">
        <title>Another draft genome of Portunus trituberculatus and its Hox gene families provides insights of decapod evolution.</title>
        <authorList>
            <person name="Jeong J.-H."/>
            <person name="Song I."/>
            <person name="Kim S."/>
            <person name="Choi T."/>
            <person name="Kim D."/>
            <person name="Ryu S."/>
            <person name="Kim W."/>
        </authorList>
    </citation>
    <scope>NUCLEOTIDE SEQUENCE [LARGE SCALE GENOMIC DNA]</scope>
    <source>
        <tissue evidence="3">Muscle</tissue>
    </source>
</reference>
<evidence type="ECO:0008006" key="5">
    <source>
        <dbReference type="Google" id="ProtNLM"/>
    </source>
</evidence>
<accession>A0A5B7J1X8</accession>
<keyword evidence="4" id="KW-1185">Reference proteome</keyword>
<gene>
    <name evidence="3" type="ORF">E2C01_083685</name>
</gene>
<evidence type="ECO:0000256" key="2">
    <source>
        <dbReference type="SAM" id="SignalP"/>
    </source>
</evidence>
<evidence type="ECO:0000313" key="4">
    <source>
        <dbReference type="Proteomes" id="UP000324222"/>
    </source>
</evidence>
<keyword evidence="2" id="KW-0732">Signal</keyword>
<protein>
    <recommendedName>
        <fullName evidence="5">Secreted peptide</fullName>
    </recommendedName>
</protein>
<evidence type="ECO:0000256" key="1">
    <source>
        <dbReference type="SAM" id="MobiDB-lite"/>
    </source>
</evidence>
<dbReference type="Proteomes" id="UP000324222">
    <property type="component" value="Unassembled WGS sequence"/>
</dbReference>
<dbReference type="AlphaFoldDB" id="A0A5B7J1X8"/>
<evidence type="ECO:0000313" key="3">
    <source>
        <dbReference type="EMBL" id="MPC88765.1"/>
    </source>
</evidence>
<dbReference type="EMBL" id="VSRR010078897">
    <property type="protein sequence ID" value="MPC88765.1"/>
    <property type="molecule type" value="Genomic_DNA"/>
</dbReference>
<name>A0A5B7J1X8_PORTR</name>
<proteinExistence type="predicted"/>